<gene>
    <name evidence="1" type="ORF">PHYPSEUDO_008439</name>
</gene>
<comment type="caution">
    <text evidence="1">The sequence shown here is derived from an EMBL/GenBank/DDBJ whole genome shotgun (WGS) entry which is preliminary data.</text>
</comment>
<sequence length="214" mass="25181">MYKRRTGPEIGIWGRGVMRRCFSNVLDELQQSGYVLCSASGDDVTTPDLLEILERYHHDGYQLCVSFMLEVALVRGYFVLAERFLDRRHQRSIDKYAELSGMRGGFQLMRWLVEKRGAGLNIPTAIRVIMIYKRVETSWWLAEDDRVAVLCQRLDEKWQADLVWMLNNTKFEEERSRLAIRKAIDNAPAATSKWLQDNLHNRNVYRWCYPTAER</sequence>
<dbReference type="EMBL" id="JAGDFM010000340">
    <property type="protein sequence ID" value="KAG7379594.1"/>
    <property type="molecule type" value="Genomic_DNA"/>
</dbReference>
<evidence type="ECO:0000313" key="2">
    <source>
        <dbReference type="Proteomes" id="UP000694044"/>
    </source>
</evidence>
<evidence type="ECO:0000313" key="1">
    <source>
        <dbReference type="EMBL" id="KAG7379594.1"/>
    </source>
</evidence>
<dbReference type="OrthoDB" id="122273at2759"/>
<organism evidence="1 2">
    <name type="scientific">Phytophthora pseudosyringae</name>
    <dbReference type="NCBI Taxonomy" id="221518"/>
    <lineage>
        <taxon>Eukaryota</taxon>
        <taxon>Sar</taxon>
        <taxon>Stramenopiles</taxon>
        <taxon>Oomycota</taxon>
        <taxon>Peronosporomycetes</taxon>
        <taxon>Peronosporales</taxon>
        <taxon>Peronosporaceae</taxon>
        <taxon>Phytophthora</taxon>
    </lineage>
</organism>
<dbReference type="Proteomes" id="UP000694044">
    <property type="component" value="Unassembled WGS sequence"/>
</dbReference>
<proteinExistence type="predicted"/>
<name>A0A8T1VJI5_9STRA</name>
<dbReference type="AlphaFoldDB" id="A0A8T1VJI5"/>
<keyword evidence="2" id="KW-1185">Reference proteome</keyword>
<accession>A0A8T1VJI5</accession>
<reference evidence="1" key="1">
    <citation type="submission" date="2021-02" db="EMBL/GenBank/DDBJ databases">
        <authorList>
            <person name="Palmer J.M."/>
        </authorList>
    </citation>
    <scope>NUCLEOTIDE SEQUENCE</scope>
    <source>
        <strain evidence="1">SCRP734</strain>
    </source>
</reference>
<protein>
    <submittedName>
        <fullName evidence="1">Uncharacterized protein</fullName>
    </submittedName>
</protein>